<comment type="caution">
    <text evidence="1">The sequence shown here is derived from an EMBL/GenBank/DDBJ whole genome shotgun (WGS) entry which is preliminary data.</text>
</comment>
<dbReference type="EMBL" id="RBLG01000002">
    <property type="protein sequence ID" value="RKS53727.1"/>
    <property type="molecule type" value="Genomic_DNA"/>
</dbReference>
<dbReference type="SUPFAM" id="SSF53335">
    <property type="entry name" value="S-adenosyl-L-methionine-dependent methyltransferases"/>
    <property type="match status" value="1"/>
</dbReference>
<dbReference type="InterPro" id="IPR007815">
    <property type="entry name" value="Emycin_Estase"/>
</dbReference>
<dbReference type="Gene3D" id="3.30.1870.10">
    <property type="entry name" value="EreA-like, domain 2"/>
    <property type="match status" value="1"/>
</dbReference>
<sequence>MKKNSIEAHLRDKGIQNTLLLKAFQNIPEEFYLSEILHPYFYDDVRIEKSLDTIEPRVLVVAKMLEHLKIKEGEKILIAGVDSIFILVVLSRIYKNVYTIETNETYAKWSKEVLKTVNITNVSIKIGNPELGWEEKAPFDAILIASEFKEMPQSIREQLKINGTLLAPIGPDWAHVMMEFTQRTSETQFKFKTIRENYYIPTPKALPIINKAIVDENEIIDEIGINSISFNSVKEYPLDGLLERIGNAKVVLLGEASHGTSEFYLTRQEITKALIEKKGFQFVCAEADWSDAEQINNYVRNNYKQQDWMPFARFPQWMWRNMEVLDFVEWLKKHNALHQNSIGFFGLDLYGLENSIDLVIKYLEGVDAQLAKIVKERYGCITPYMADPTIYGKLVLSNKLESCEKEIIKILFDLLKNKNRLNHSPEYFYTYQNATVVVDAERYYKAMYYGSAESWNLRDFHMFYTLKSLLSYFGPETKAVVWAHNSHIGNAMATEMYSRGEINIGHLCKEHFGSKSYHIGFGTHTGTVAAANNWGDKMKMMPVNKSTAGSYENLCNKTNIANFTLPLREKHSDEKLKALLSIPKLERAIGVIYKPQTELLSHYFQAVLPSQFDEYIWINKTKAISPITTGKTTPKLIELHPFSLVDK</sequence>
<dbReference type="InterPro" id="IPR029063">
    <property type="entry name" value="SAM-dependent_MTases_sf"/>
</dbReference>
<dbReference type="Gene3D" id="3.40.1660.10">
    <property type="entry name" value="EreA-like (biosynthetic domain)"/>
    <property type="match status" value="1"/>
</dbReference>
<dbReference type="GO" id="GO:0046677">
    <property type="term" value="P:response to antibiotic"/>
    <property type="evidence" value="ECO:0007669"/>
    <property type="project" value="InterPro"/>
</dbReference>
<organism evidence="1 2">
    <name type="scientific">Gillisia mitskevichiae</name>
    <dbReference type="NCBI Taxonomy" id="270921"/>
    <lineage>
        <taxon>Bacteria</taxon>
        <taxon>Pseudomonadati</taxon>
        <taxon>Bacteroidota</taxon>
        <taxon>Flavobacteriia</taxon>
        <taxon>Flavobacteriales</taxon>
        <taxon>Flavobacteriaceae</taxon>
        <taxon>Gillisia</taxon>
    </lineage>
</organism>
<keyword evidence="1" id="KW-0489">Methyltransferase</keyword>
<dbReference type="Gene3D" id="1.20.1440.30">
    <property type="entry name" value="Biosynthetic Protein domain"/>
    <property type="match status" value="1"/>
</dbReference>
<reference evidence="1 2" key="1">
    <citation type="submission" date="2018-10" db="EMBL/GenBank/DDBJ databases">
        <title>Genomic Encyclopedia of Archaeal and Bacterial Type Strains, Phase II (KMG-II): from individual species to whole genera.</title>
        <authorList>
            <person name="Goeker M."/>
        </authorList>
    </citation>
    <scope>NUCLEOTIDE SEQUENCE [LARGE SCALE GENOMIC DNA]</scope>
    <source>
        <strain evidence="1 2">DSM 19839</strain>
    </source>
</reference>
<dbReference type="PANTHER" id="PTHR31299:SF0">
    <property type="entry name" value="ESTERASE, PUTATIVE (AFU_ORTHOLOGUE AFUA_1G05850)-RELATED"/>
    <property type="match status" value="1"/>
</dbReference>
<keyword evidence="1" id="KW-0808">Transferase</keyword>
<dbReference type="AlphaFoldDB" id="A0A495PU30"/>
<dbReference type="GO" id="GO:0008168">
    <property type="term" value="F:methyltransferase activity"/>
    <property type="evidence" value="ECO:0007669"/>
    <property type="project" value="UniProtKB-KW"/>
</dbReference>
<dbReference type="InterPro" id="IPR052036">
    <property type="entry name" value="Hydrolase/PRTase-associated"/>
</dbReference>
<dbReference type="SUPFAM" id="SSF159501">
    <property type="entry name" value="EreA/ChaN-like"/>
    <property type="match status" value="1"/>
</dbReference>
<gene>
    <name evidence="1" type="ORF">BC962_1981</name>
</gene>
<protein>
    <submittedName>
        <fullName evidence="1">Protein-L-isoaspartate(D-aspartate) O-methyltransferase</fullName>
    </submittedName>
</protein>
<proteinExistence type="predicted"/>
<keyword evidence="2" id="KW-1185">Reference proteome</keyword>
<accession>A0A495PU30</accession>
<dbReference type="RefSeq" id="WP_121345804.1">
    <property type="nucleotide sequence ID" value="NZ_RBLG01000002.1"/>
</dbReference>
<dbReference type="GO" id="GO:0032259">
    <property type="term" value="P:methylation"/>
    <property type="evidence" value="ECO:0007669"/>
    <property type="project" value="UniProtKB-KW"/>
</dbReference>
<dbReference type="CDD" id="cd14728">
    <property type="entry name" value="Ere-like"/>
    <property type="match status" value="1"/>
</dbReference>
<evidence type="ECO:0000313" key="2">
    <source>
        <dbReference type="Proteomes" id="UP000276282"/>
    </source>
</evidence>
<dbReference type="Pfam" id="PF01135">
    <property type="entry name" value="PCMT"/>
    <property type="match status" value="1"/>
</dbReference>
<dbReference type="PANTHER" id="PTHR31299">
    <property type="entry name" value="ESTERASE, PUTATIVE (AFU_ORTHOLOGUE AFUA_1G05850)-RELATED"/>
    <property type="match status" value="1"/>
</dbReference>
<dbReference type="Gene3D" id="3.40.50.150">
    <property type="entry name" value="Vaccinia Virus protein VP39"/>
    <property type="match status" value="1"/>
</dbReference>
<dbReference type="OrthoDB" id="9810066at2"/>
<evidence type="ECO:0000313" key="1">
    <source>
        <dbReference type="EMBL" id="RKS53727.1"/>
    </source>
</evidence>
<dbReference type="Pfam" id="PF05139">
    <property type="entry name" value="Erythro_esteras"/>
    <property type="match status" value="1"/>
</dbReference>
<name>A0A495PU30_9FLAO</name>
<dbReference type="Proteomes" id="UP000276282">
    <property type="component" value="Unassembled WGS sequence"/>
</dbReference>